<comment type="subcellular location">
    <subcellularLocation>
        <location evidence="1">Mitochondrion membrane</location>
        <topology evidence="1">Multi-pass membrane protein</topology>
    </subcellularLocation>
</comment>
<accession>E7EL61</accession>
<evidence type="ECO:0000256" key="9">
    <source>
        <dbReference type="ARBA" id="ARBA00022982"/>
    </source>
</evidence>
<keyword evidence="11" id="KW-0520">NAD</keyword>
<keyword evidence="6" id="KW-0679">Respiratory chain</keyword>
<evidence type="ECO:0000256" key="3">
    <source>
        <dbReference type="ARBA" id="ARBA00012944"/>
    </source>
</evidence>
<evidence type="ECO:0000256" key="16">
    <source>
        <dbReference type="SAM" id="Phobius"/>
    </source>
</evidence>
<keyword evidence="12 17" id="KW-0496">Mitochondrion</keyword>
<evidence type="ECO:0000256" key="2">
    <source>
        <dbReference type="ARBA" id="ARBA00005698"/>
    </source>
</evidence>
<comment type="catalytic activity">
    <reaction evidence="15">
        <text>a ubiquinone + NADH + 5 H(+)(in) = a ubiquinol + NAD(+) + 4 H(+)(out)</text>
        <dbReference type="Rhea" id="RHEA:29091"/>
        <dbReference type="Rhea" id="RHEA-COMP:9565"/>
        <dbReference type="Rhea" id="RHEA-COMP:9566"/>
        <dbReference type="ChEBI" id="CHEBI:15378"/>
        <dbReference type="ChEBI" id="CHEBI:16389"/>
        <dbReference type="ChEBI" id="CHEBI:17976"/>
        <dbReference type="ChEBI" id="CHEBI:57540"/>
        <dbReference type="ChEBI" id="CHEBI:57945"/>
        <dbReference type="EC" id="7.1.1.2"/>
    </reaction>
</comment>
<evidence type="ECO:0000256" key="1">
    <source>
        <dbReference type="ARBA" id="ARBA00004225"/>
    </source>
</evidence>
<protein>
    <recommendedName>
        <fullName evidence="4">NADH-ubiquinone oxidoreductase chain 6</fullName>
        <ecNumber evidence="3">7.1.1.2</ecNumber>
    </recommendedName>
    <alternativeName>
        <fullName evidence="14">NADH dehydrogenase subunit 6</fullName>
    </alternativeName>
</protein>
<evidence type="ECO:0000256" key="14">
    <source>
        <dbReference type="ARBA" id="ARBA00031019"/>
    </source>
</evidence>
<evidence type="ECO:0000313" key="17">
    <source>
        <dbReference type="EMBL" id="ADV30212.1"/>
    </source>
</evidence>
<name>E7EL61_MACNP</name>
<dbReference type="PANTHER" id="PTHR11435">
    <property type="entry name" value="NADH UBIQUINONE OXIDOREDUCTASE SUBUNIT ND6"/>
    <property type="match status" value="1"/>
</dbReference>
<keyword evidence="7 16" id="KW-0812">Transmembrane</keyword>
<keyword evidence="9" id="KW-0249">Electron transport</keyword>
<dbReference type="AlphaFoldDB" id="E7EL61"/>
<sequence>MNTLLLSSLILISTSICFMQMSHPLAMGLTLIFQTMMICVTAGLLSKFMWFSYILFLIFLGATLVLFIYVSSLASNETFKLSTSMTATFLVPLTLLPILPLLDQMITPTKDLTELSFMSMIQETQSTQMLLSNMYNPTTAALTGMVILYLLLTLIVVVKLTSTFSGPLRTS</sequence>
<dbReference type="CTD" id="4541"/>
<gene>
    <name evidence="17" type="primary">ND6</name>
</gene>
<dbReference type="GO" id="GO:0008137">
    <property type="term" value="F:NADH dehydrogenase (ubiquinone) activity"/>
    <property type="evidence" value="ECO:0007669"/>
    <property type="project" value="UniProtKB-EC"/>
</dbReference>
<comment type="similarity">
    <text evidence="2">Belongs to the complex I subunit 6 family.</text>
</comment>
<evidence type="ECO:0000256" key="6">
    <source>
        <dbReference type="ARBA" id="ARBA00022660"/>
    </source>
</evidence>
<organism evidence="17">
    <name type="scientific">Macrobrachium nipponense</name>
    <name type="common">Oriental river shrimp</name>
    <name type="synonym">Palaemon nipponensis</name>
    <dbReference type="NCBI Taxonomy" id="159736"/>
    <lineage>
        <taxon>Eukaryota</taxon>
        <taxon>Metazoa</taxon>
        <taxon>Ecdysozoa</taxon>
        <taxon>Arthropoda</taxon>
        <taxon>Crustacea</taxon>
        <taxon>Multicrustacea</taxon>
        <taxon>Malacostraca</taxon>
        <taxon>Eumalacostraca</taxon>
        <taxon>Eucarida</taxon>
        <taxon>Decapoda</taxon>
        <taxon>Pleocyemata</taxon>
        <taxon>Caridea</taxon>
        <taxon>Palaemonoidea</taxon>
        <taxon>Palaemonidae</taxon>
        <taxon>Macrobrachium</taxon>
    </lineage>
</organism>
<evidence type="ECO:0000256" key="5">
    <source>
        <dbReference type="ARBA" id="ARBA00022448"/>
    </source>
</evidence>
<evidence type="ECO:0000256" key="8">
    <source>
        <dbReference type="ARBA" id="ARBA00022967"/>
    </source>
</evidence>
<dbReference type="RefSeq" id="YP_004221779.1">
    <property type="nucleotide sequence ID" value="NC_015073.1"/>
</dbReference>
<evidence type="ECO:0000256" key="4">
    <source>
        <dbReference type="ARBA" id="ARBA00021095"/>
    </source>
</evidence>
<dbReference type="EMBL" id="HQ830201">
    <property type="protein sequence ID" value="ADV30212.1"/>
    <property type="molecule type" value="Genomic_DNA"/>
</dbReference>
<feature type="transmembrane region" description="Helical" evidence="16">
    <location>
        <begin position="50"/>
        <end position="70"/>
    </location>
</feature>
<dbReference type="GO" id="GO:0031966">
    <property type="term" value="C:mitochondrial membrane"/>
    <property type="evidence" value="ECO:0007669"/>
    <property type="project" value="UniProtKB-SubCell"/>
</dbReference>
<feature type="transmembrane region" description="Helical" evidence="16">
    <location>
        <begin position="82"/>
        <end position="102"/>
    </location>
</feature>
<evidence type="ECO:0000256" key="13">
    <source>
        <dbReference type="ARBA" id="ARBA00023136"/>
    </source>
</evidence>
<keyword evidence="5" id="KW-0813">Transport</keyword>
<feature type="transmembrane region" description="Helical" evidence="16">
    <location>
        <begin position="139"/>
        <end position="158"/>
    </location>
</feature>
<dbReference type="GeneID" id="10200252"/>
<dbReference type="InterPro" id="IPR050269">
    <property type="entry name" value="ComplexI_Subunit6"/>
</dbReference>
<evidence type="ECO:0000256" key="7">
    <source>
        <dbReference type="ARBA" id="ARBA00022692"/>
    </source>
</evidence>
<keyword evidence="8" id="KW-1278">Translocase</keyword>
<geneLocation type="mitochondrion" evidence="17"/>
<dbReference type="EC" id="7.1.1.2" evidence="3"/>
<reference evidence="17" key="1">
    <citation type="submission" date="2010-12" db="EMBL/GenBank/DDBJ databases">
        <title>The complete mitochondrial DNA sequence of Macrobrachium nipponense.</title>
        <authorList>
            <person name="Ma K.Y."/>
            <person name="Li J.L."/>
            <person name="Feng J.B."/>
        </authorList>
    </citation>
    <scope>NUCLEOTIDE SEQUENCE</scope>
</reference>
<evidence type="ECO:0000256" key="11">
    <source>
        <dbReference type="ARBA" id="ARBA00023027"/>
    </source>
</evidence>
<evidence type="ECO:0000256" key="15">
    <source>
        <dbReference type="ARBA" id="ARBA00049551"/>
    </source>
</evidence>
<evidence type="ECO:0000256" key="12">
    <source>
        <dbReference type="ARBA" id="ARBA00023128"/>
    </source>
</evidence>
<proteinExistence type="inferred from homology"/>
<dbReference type="KEGG" id="mnz:10200252"/>
<evidence type="ECO:0000256" key="10">
    <source>
        <dbReference type="ARBA" id="ARBA00022989"/>
    </source>
</evidence>
<keyword evidence="10 16" id="KW-1133">Transmembrane helix</keyword>
<dbReference type="PANTHER" id="PTHR11435:SF1">
    <property type="entry name" value="NADH-UBIQUINONE OXIDOREDUCTASE CHAIN 6"/>
    <property type="match status" value="1"/>
</dbReference>
<keyword evidence="13 16" id="KW-0472">Membrane</keyword>